<name>A0ABY9REM4_9BURK</name>
<dbReference type="RefSeq" id="WP_309481129.1">
    <property type="nucleotide sequence ID" value="NZ_CP133720.1"/>
</dbReference>
<feature type="domain" description="Response regulatory" evidence="3">
    <location>
        <begin position="9"/>
        <end position="123"/>
    </location>
</feature>
<organism evidence="5 6">
    <name type="scientific">Undibacterium cyanobacteriorum</name>
    <dbReference type="NCBI Taxonomy" id="3073561"/>
    <lineage>
        <taxon>Bacteria</taxon>
        <taxon>Pseudomonadati</taxon>
        <taxon>Pseudomonadota</taxon>
        <taxon>Betaproteobacteria</taxon>
        <taxon>Burkholderiales</taxon>
        <taxon>Oxalobacteraceae</taxon>
        <taxon>Undibacterium</taxon>
    </lineage>
</organism>
<accession>A0ABY9REM4</accession>
<dbReference type="Gene3D" id="2.40.50.1020">
    <property type="entry name" value="LytTr DNA-binding domain"/>
    <property type="match status" value="1"/>
</dbReference>
<feature type="domain" description="HTH LytTR-type" evidence="4">
    <location>
        <begin position="189"/>
        <end position="281"/>
    </location>
</feature>
<dbReference type="PANTHER" id="PTHR37299">
    <property type="entry name" value="TRANSCRIPTIONAL REGULATOR-RELATED"/>
    <property type="match status" value="1"/>
</dbReference>
<evidence type="ECO:0000259" key="3">
    <source>
        <dbReference type="PROSITE" id="PS50110"/>
    </source>
</evidence>
<evidence type="ECO:0000313" key="6">
    <source>
        <dbReference type="Proteomes" id="UP001181355"/>
    </source>
</evidence>
<keyword evidence="1" id="KW-0597">Phosphoprotein</keyword>
<dbReference type="PANTHER" id="PTHR37299:SF1">
    <property type="entry name" value="STAGE 0 SPORULATION PROTEIN A HOMOLOG"/>
    <property type="match status" value="1"/>
</dbReference>
<dbReference type="InterPro" id="IPR007492">
    <property type="entry name" value="LytTR_DNA-bd_dom"/>
</dbReference>
<dbReference type="GO" id="GO:0003677">
    <property type="term" value="F:DNA binding"/>
    <property type="evidence" value="ECO:0007669"/>
    <property type="project" value="UniProtKB-KW"/>
</dbReference>
<dbReference type="Gene3D" id="3.40.50.2300">
    <property type="match status" value="1"/>
</dbReference>
<dbReference type="InterPro" id="IPR001789">
    <property type="entry name" value="Sig_transdc_resp-reg_receiver"/>
</dbReference>
<dbReference type="Pfam" id="PF00072">
    <property type="entry name" value="Response_reg"/>
    <property type="match status" value="1"/>
</dbReference>
<reference evidence="5" key="1">
    <citation type="submission" date="2023-09" db="EMBL/GenBank/DDBJ databases">
        <title>Undibacterium sp. 20NA77.5 isolated from freshwater.</title>
        <authorList>
            <person name="Le V."/>
            <person name="Ko S.-R."/>
            <person name="Ahn C.-Y."/>
            <person name="Oh H.-M."/>
        </authorList>
    </citation>
    <scope>NUCLEOTIDE SEQUENCE</scope>
    <source>
        <strain evidence="5">20NA77.5</strain>
    </source>
</reference>
<dbReference type="PROSITE" id="PS50110">
    <property type="entry name" value="RESPONSE_REGULATORY"/>
    <property type="match status" value="1"/>
</dbReference>
<dbReference type="Pfam" id="PF04397">
    <property type="entry name" value="LytTR"/>
    <property type="match status" value="1"/>
</dbReference>
<dbReference type="InterPro" id="IPR046947">
    <property type="entry name" value="LytR-like"/>
</dbReference>
<evidence type="ECO:0000256" key="1">
    <source>
        <dbReference type="PROSITE-ProRule" id="PRU00169"/>
    </source>
</evidence>
<protein>
    <submittedName>
        <fullName evidence="5">LytTR family DNA-binding domain-containing protein</fullName>
    </submittedName>
</protein>
<feature type="modified residue" description="4-aspartylphosphate" evidence="1">
    <location>
        <position position="60"/>
    </location>
</feature>
<feature type="region of interest" description="Disordered" evidence="2">
    <location>
        <begin position="146"/>
        <end position="170"/>
    </location>
</feature>
<dbReference type="InterPro" id="IPR011006">
    <property type="entry name" value="CheY-like_superfamily"/>
</dbReference>
<sequence>MSNSTTNHRAIIVDDEDPGRVTLRYALSKHAQWQVLAEFGNAAAAREYLEKNAVDVVFLDIQMPKENGISLARSISTMQDPPLIVFVTAYNAHAVDAFEVHALDYLLKPFNPRRFAEALKRAEEMLEQKRGYREALTMFVENASALEKHPTPPNSPAITTNPTSETRDAPPTNYLEHVIVRSVGEMECVRLSDVLWVSSASNYVELHLPKRIVLHRITLTEIEKRLNPQEFLRVHRTAIVRTNQMQQVRVAGDGVYQLALFNGDEVPVSERYIAQVRAHFA</sequence>
<gene>
    <name evidence="5" type="ORF">RF679_13365</name>
</gene>
<keyword evidence="6" id="KW-1185">Reference proteome</keyword>
<keyword evidence="5" id="KW-0238">DNA-binding</keyword>
<dbReference type="SMART" id="SM00448">
    <property type="entry name" value="REC"/>
    <property type="match status" value="1"/>
</dbReference>
<dbReference type="PROSITE" id="PS50930">
    <property type="entry name" value="HTH_LYTTR"/>
    <property type="match status" value="1"/>
</dbReference>
<dbReference type="EMBL" id="CP133720">
    <property type="protein sequence ID" value="WMW79634.1"/>
    <property type="molecule type" value="Genomic_DNA"/>
</dbReference>
<dbReference type="Proteomes" id="UP001181355">
    <property type="component" value="Chromosome"/>
</dbReference>
<dbReference type="SMART" id="SM00850">
    <property type="entry name" value="LytTR"/>
    <property type="match status" value="1"/>
</dbReference>
<evidence type="ECO:0000313" key="5">
    <source>
        <dbReference type="EMBL" id="WMW79634.1"/>
    </source>
</evidence>
<proteinExistence type="predicted"/>
<evidence type="ECO:0000256" key="2">
    <source>
        <dbReference type="SAM" id="MobiDB-lite"/>
    </source>
</evidence>
<dbReference type="SUPFAM" id="SSF52172">
    <property type="entry name" value="CheY-like"/>
    <property type="match status" value="1"/>
</dbReference>
<evidence type="ECO:0000259" key="4">
    <source>
        <dbReference type="PROSITE" id="PS50930"/>
    </source>
</evidence>